<keyword evidence="1" id="KW-1133">Transmembrane helix</keyword>
<dbReference type="PANTHER" id="PTHR22943">
    <property type="entry name" value="7-TRANSMEMBRANE DOMAIN RECEPTOR C.ELEGANS"/>
    <property type="match status" value="1"/>
</dbReference>
<keyword evidence="1" id="KW-0472">Membrane</keyword>
<feature type="transmembrane region" description="Helical" evidence="1">
    <location>
        <begin position="6"/>
        <end position="30"/>
    </location>
</feature>
<organism evidence="2 3">
    <name type="scientific">Panagrellus redivivus</name>
    <name type="common">Microworm</name>
    <dbReference type="NCBI Taxonomy" id="6233"/>
    <lineage>
        <taxon>Eukaryota</taxon>
        <taxon>Metazoa</taxon>
        <taxon>Ecdysozoa</taxon>
        <taxon>Nematoda</taxon>
        <taxon>Chromadorea</taxon>
        <taxon>Rhabditida</taxon>
        <taxon>Tylenchina</taxon>
        <taxon>Panagrolaimomorpha</taxon>
        <taxon>Panagrolaimoidea</taxon>
        <taxon>Panagrolaimidae</taxon>
        <taxon>Panagrellus</taxon>
    </lineage>
</organism>
<dbReference type="Pfam" id="PF10326">
    <property type="entry name" value="7TM_GPCR_Str"/>
    <property type="match status" value="1"/>
</dbReference>
<dbReference type="InterPro" id="IPR019428">
    <property type="entry name" value="7TM_GPCR_serpentine_rcpt_Str"/>
</dbReference>
<feature type="transmembrane region" description="Helical" evidence="1">
    <location>
        <begin position="103"/>
        <end position="130"/>
    </location>
</feature>
<dbReference type="AlphaFoldDB" id="A0A7E4VA97"/>
<feature type="transmembrane region" description="Helical" evidence="1">
    <location>
        <begin position="42"/>
        <end position="64"/>
    </location>
</feature>
<dbReference type="Proteomes" id="UP000492821">
    <property type="component" value="Unassembled WGS sequence"/>
</dbReference>
<proteinExistence type="predicted"/>
<feature type="transmembrane region" description="Helical" evidence="1">
    <location>
        <begin position="151"/>
        <end position="175"/>
    </location>
</feature>
<dbReference type="WBParaSite" id="Pan_g18435.t1">
    <property type="protein sequence ID" value="Pan_g18435.t1"/>
    <property type="gene ID" value="Pan_g18435"/>
</dbReference>
<name>A0A7E4VA97_PANRE</name>
<evidence type="ECO:0000256" key="1">
    <source>
        <dbReference type="SAM" id="Phobius"/>
    </source>
</evidence>
<protein>
    <submittedName>
        <fullName evidence="3">G protein-coupled receptor</fullName>
    </submittedName>
</protein>
<keyword evidence="2" id="KW-1185">Reference proteome</keyword>
<dbReference type="SUPFAM" id="SSF81321">
    <property type="entry name" value="Family A G protein-coupled receptor-like"/>
    <property type="match status" value="1"/>
</dbReference>
<sequence>MSNIMAALFILTFHLLVTCVPVQYLYRYLIIVRKSEVTNARYFGMLTVPITVSIFDSLIFYLSANVMPVCNDGMLKHLDVSQNIQNHYVPCIQFDLSFLAAKLLLVSAAVMMITIAVIIIWTSVAVYQNLSQKAAVSSNEWSLQRQITTTLIIQVSVITLSGLIPANCMIINALLGTEFGWVSVLSSCILPLPPVLNPLFTIITVKSFCSAVHSTIKNRILPTPSRSLKVSNVVIPSMTK</sequence>
<reference evidence="2" key="1">
    <citation type="journal article" date="2013" name="Genetics">
        <title>The draft genome and transcriptome of Panagrellus redivivus are shaped by the harsh demands of a free-living lifestyle.</title>
        <authorList>
            <person name="Srinivasan J."/>
            <person name="Dillman A.R."/>
            <person name="Macchietto M.G."/>
            <person name="Heikkinen L."/>
            <person name="Lakso M."/>
            <person name="Fracchia K.M."/>
            <person name="Antoshechkin I."/>
            <person name="Mortazavi A."/>
            <person name="Wong G."/>
            <person name="Sternberg P.W."/>
        </authorList>
    </citation>
    <scope>NUCLEOTIDE SEQUENCE [LARGE SCALE GENOMIC DNA]</scope>
    <source>
        <strain evidence="2">MT8872</strain>
    </source>
</reference>
<keyword evidence="1" id="KW-0812">Transmembrane</keyword>
<accession>A0A7E4VA97</accession>
<evidence type="ECO:0000313" key="3">
    <source>
        <dbReference type="WBParaSite" id="Pan_g18435.t1"/>
    </source>
</evidence>
<dbReference type="PANTHER" id="PTHR22943:SF248">
    <property type="entry name" value="SEVEN TM RECEPTOR"/>
    <property type="match status" value="1"/>
</dbReference>
<reference evidence="3" key="2">
    <citation type="submission" date="2020-10" db="UniProtKB">
        <authorList>
            <consortium name="WormBaseParasite"/>
        </authorList>
    </citation>
    <scope>IDENTIFICATION</scope>
</reference>
<evidence type="ECO:0000313" key="2">
    <source>
        <dbReference type="Proteomes" id="UP000492821"/>
    </source>
</evidence>